<keyword evidence="7 12" id="KW-1133">Transmembrane helix</keyword>
<dbReference type="InterPro" id="IPR051310">
    <property type="entry name" value="MCP_chemotaxis"/>
</dbReference>
<comment type="caution">
    <text evidence="15">The sequence shown here is derived from an EMBL/GenBank/DDBJ whole genome shotgun (WGS) entry which is preliminary data.</text>
</comment>
<dbReference type="Gene3D" id="1.10.287.950">
    <property type="entry name" value="Methyl-accepting chemotaxis protein"/>
    <property type="match status" value="1"/>
</dbReference>
<dbReference type="InterPro" id="IPR003660">
    <property type="entry name" value="HAMP_dom"/>
</dbReference>
<evidence type="ECO:0000256" key="9">
    <source>
        <dbReference type="ARBA" id="ARBA00023224"/>
    </source>
</evidence>
<evidence type="ECO:0000259" key="13">
    <source>
        <dbReference type="PROSITE" id="PS50111"/>
    </source>
</evidence>
<evidence type="ECO:0000256" key="1">
    <source>
        <dbReference type="ARBA" id="ARBA00004429"/>
    </source>
</evidence>
<evidence type="ECO:0000256" key="8">
    <source>
        <dbReference type="ARBA" id="ARBA00023136"/>
    </source>
</evidence>
<accession>A0AAW9VCG6</accession>
<comment type="subcellular location">
    <subcellularLocation>
        <location evidence="1">Cell inner membrane</location>
        <topology evidence="1">Multi-pass membrane protein</topology>
    </subcellularLocation>
</comment>
<proteinExistence type="inferred from homology"/>
<evidence type="ECO:0000313" key="15">
    <source>
        <dbReference type="EMBL" id="MTC35346.1"/>
    </source>
</evidence>
<dbReference type="InterPro" id="IPR004089">
    <property type="entry name" value="MCPsignal_dom"/>
</dbReference>
<reference evidence="15 16" key="1">
    <citation type="submission" date="2019-10" db="EMBL/GenBank/DDBJ databases">
        <title>Comparative genomic analysis of Providencia.</title>
        <authorList>
            <person name="Yuan C."/>
            <person name="Wei Y."/>
            <person name="Yin Z."/>
        </authorList>
    </citation>
    <scope>NUCLEOTIDE SEQUENCE [LARGE SCALE GENOMIC DNA]</scope>
    <source>
        <strain evidence="16">wls1934</strain>
    </source>
</reference>
<dbReference type="PROSITE" id="PS50885">
    <property type="entry name" value="HAMP"/>
    <property type="match status" value="1"/>
</dbReference>
<dbReference type="GO" id="GO:0006935">
    <property type="term" value="P:chemotaxis"/>
    <property type="evidence" value="ECO:0007669"/>
    <property type="project" value="UniProtKB-KW"/>
</dbReference>
<evidence type="ECO:0000256" key="2">
    <source>
        <dbReference type="ARBA" id="ARBA00022475"/>
    </source>
</evidence>
<dbReference type="FunFam" id="1.10.287.950:FF:000001">
    <property type="entry name" value="Methyl-accepting chemotaxis sensory transducer"/>
    <property type="match status" value="1"/>
</dbReference>
<evidence type="ECO:0000256" key="7">
    <source>
        <dbReference type="ARBA" id="ARBA00022989"/>
    </source>
</evidence>
<dbReference type="GO" id="GO:0004888">
    <property type="term" value="F:transmembrane signaling receptor activity"/>
    <property type="evidence" value="ECO:0007669"/>
    <property type="project" value="InterPro"/>
</dbReference>
<dbReference type="SUPFAM" id="SSF58104">
    <property type="entry name" value="Methyl-accepting chemotaxis protein (MCP) signaling domain"/>
    <property type="match status" value="1"/>
</dbReference>
<dbReference type="Pfam" id="PF02203">
    <property type="entry name" value="TarH"/>
    <property type="match status" value="1"/>
</dbReference>
<feature type="domain" description="Methyl-accepting transducer" evidence="13">
    <location>
        <begin position="269"/>
        <end position="498"/>
    </location>
</feature>
<dbReference type="InterPro" id="IPR003122">
    <property type="entry name" value="Tar_rcpt_lig-bd"/>
</dbReference>
<comment type="similarity">
    <text evidence="10">Belongs to the methyl-accepting chemotaxis (MCP) protein family.</text>
</comment>
<dbReference type="PANTHER" id="PTHR43531">
    <property type="entry name" value="PROTEIN ICFG"/>
    <property type="match status" value="1"/>
</dbReference>
<organism evidence="15 16">
    <name type="scientific">Providencia alcalifaciens</name>
    <dbReference type="NCBI Taxonomy" id="126385"/>
    <lineage>
        <taxon>Bacteria</taxon>
        <taxon>Pseudomonadati</taxon>
        <taxon>Pseudomonadota</taxon>
        <taxon>Gammaproteobacteria</taxon>
        <taxon>Enterobacterales</taxon>
        <taxon>Morganellaceae</taxon>
        <taxon>Providencia</taxon>
    </lineage>
</organism>
<dbReference type="CDD" id="cd11386">
    <property type="entry name" value="MCP_signal"/>
    <property type="match status" value="1"/>
</dbReference>
<keyword evidence="3" id="KW-0488">Methylation</keyword>
<evidence type="ECO:0000313" key="16">
    <source>
        <dbReference type="Proteomes" id="UP000449944"/>
    </source>
</evidence>
<dbReference type="InterPro" id="IPR004090">
    <property type="entry name" value="Chemotax_Me-accpt_rcpt"/>
</dbReference>
<dbReference type="PRINTS" id="PR00260">
    <property type="entry name" value="CHEMTRNSDUCR"/>
</dbReference>
<evidence type="ECO:0000259" key="14">
    <source>
        <dbReference type="PROSITE" id="PS50885"/>
    </source>
</evidence>
<dbReference type="AlphaFoldDB" id="A0AAW9VCG6"/>
<dbReference type="PROSITE" id="PS50111">
    <property type="entry name" value="CHEMOTAXIS_TRANSDUC_2"/>
    <property type="match status" value="1"/>
</dbReference>
<protein>
    <submittedName>
        <fullName evidence="15">Methyl-accepting chemotaxis protein</fullName>
    </submittedName>
</protein>
<feature type="transmembrane region" description="Helical" evidence="12">
    <location>
        <begin position="12"/>
        <end position="33"/>
    </location>
</feature>
<keyword evidence="8 12" id="KW-0472">Membrane</keyword>
<evidence type="ECO:0000256" key="10">
    <source>
        <dbReference type="ARBA" id="ARBA00029447"/>
    </source>
</evidence>
<sequence length="528" mass="57758">MQKLRNYSIRAVMLVLLGILCLNLGGISLYSGWSLSRISDGIQVDRQLVKQMTVLSQGNDQYFRFVTRLTRVMETKNEGKEGDYTLVKEALVNMERYLEEMKSISPGPMDKAISDQVINSWQALLDDGVKPQLAVSMGDDKAAYLAHAHNVTPALSRTFGAAITQFNQTADVMIEHTREAVDEHMDMTRIVIIIATIFGVLILIFTDRYLLHMMQRPLEMIRQYFDKIAKGDLSQPIAPFGRNCVGKLFPLLEEMQNSLREAVLTIRNGSESIYRGATEISNGNSDLSSRTEEQAAALEETAASMEQITAAVQLNVENTHQANQLAAEAFVVANQGDAIVESVVSTMDEISQSAKKISDIISMMNDISFQTNILALNASIEAARAGVHGRGFMVVAAEVRKLASHSADAAMEIEKLIAESTSCVEKGTHLVHEMGSTMSNILQGINDVTAIMKQITIASEEQSKGIEQVGVAITQMDSVTQQNASLVEQVATAASSLEYQTEELQESVSKFQLTSDGSAFTDAKVVAA</sequence>
<evidence type="ECO:0000256" key="12">
    <source>
        <dbReference type="SAM" id="Phobius"/>
    </source>
</evidence>
<keyword evidence="5" id="KW-0997">Cell inner membrane</keyword>
<dbReference type="Pfam" id="PF00015">
    <property type="entry name" value="MCPsignal"/>
    <property type="match status" value="1"/>
</dbReference>
<evidence type="ECO:0000256" key="6">
    <source>
        <dbReference type="ARBA" id="ARBA00022692"/>
    </source>
</evidence>
<keyword evidence="2" id="KW-1003">Cell membrane</keyword>
<dbReference type="SMART" id="SM00304">
    <property type="entry name" value="HAMP"/>
    <property type="match status" value="1"/>
</dbReference>
<dbReference type="Proteomes" id="UP000449944">
    <property type="component" value="Unassembled WGS sequence"/>
</dbReference>
<dbReference type="SMART" id="SM00283">
    <property type="entry name" value="MA"/>
    <property type="match status" value="1"/>
</dbReference>
<name>A0AAW9VCG6_9GAMM</name>
<feature type="transmembrane region" description="Helical" evidence="12">
    <location>
        <begin position="190"/>
        <end position="211"/>
    </location>
</feature>
<evidence type="ECO:0000256" key="3">
    <source>
        <dbReference type="ARBA" id="ARBA00022481"/>
    </source>
</evidence>
<feature type="domain" description="HAMP" evidence="14">
    <location>
        <begin position="212"/>
        <end position="264"/>
    </location>
</feature>
<gene>
    <name evidence="15" type="ORF">GKR67_12060</name>
</gene>
<evidence type="ECO:0000256" key="5">
    <source>
        <dbReference type="ARBA" id="ARBA00022519"/>
    </source>
</evidence>
<evidence type="ECO:0000256" key="11">
    <source>
        <dbReference type="PROSITE-ProRule" id="PRU00284"/>
    </source>
</evidence>
<evidence type="ECO:0000256" key="4">
    <source>
        <dbReference type="ARBA" id="ARBA00022500"/>
    </source>
</evidence>
<keyword evidence="4" id="KW-0145">Chemotaxis</keyword>
<keyword evidence="6 12" id="KW-0812">Transmembrane</keyword>
<keyword evidence="9 11" id="KW-0807">Transducer</keyword>
<dbReference type="EMBL" id="WLUB01000044">
    <property type="protein sequence ID" value="MTC35346.1"/>
    <property type="molecule type" value="Genomic_DNA"/>
</dbReference>
<dbReference type="PANTHER" id="PTHR43531:SF14">
    <property type="entry name" value="METHYL-ACCEPTING CHEMOTAXIS PROTEIN I-RELATED"/>
    <property type="match status" value="1"/>
</dbReference>
<dbReference type="GO" id="GO:0007165">
    <property type="term" value="P:signal transduction"/>
    <property type="evidence" value="ECO:0007669"/>
    <property type="project" value="UniProtKB-KW"/>
</dbReference>
<dbReference type="GO" id="GO:0005886">
    <property type="term" value="C:plasma membrane"/>
    <property type="evidence" value="ECO:0007669"/>
    <property type="project" value="UniProtKB-SubCell"/>
</dbReference>